<dbReference type="AlphaFoldDB" id="A0A7X4GJ71"/>
<dbReference type="CDD" id="cd02440">
    <property type="entry name" value="AdoMet_MTases"/>
    <property type="match status" value="1"/>
</dbReference>
<dbReference type="PANTHER" id="PTHR43861:SF3">
    <property type="entry name" value="PUTATIVE (AFU_ORTHOLOGUE AFUA_2G14390)-RELATED"/>
    <property type="match status" value="1"/>
</dbReference>
<reference evidence="2 3" key="1">
    <citation type="submission" date="2019-12" db="EMBL/GenBank/DDBJ databases">
        <authorList>
            <person name="Feng G."/>
            <person name="Zhu H."/>
        </authorList>
    </citation>
    <scope>NUCLEOTIDE SEQUENCE [LARGE SCALE GENOMIC DNA]</scope>
    <source>
        <strain evidence="2 3">FGD1</strain>
    </source>
</reference>
<sequence length="296" mass="34007">MNFVQRSECPVCESQNCTTLVKIPFVAPVMMNFIQDYYQGRPDPSLFVADDYHLVECERCSCVYQKAILSSDNMDALYEDWVSDEGRKKKDRRRIKDMNTYMRDFKVLEALTNRRPHDISVLEFGLGWGHWSRLAKAFNFNVSGAELAEDRVANALAHGIPIVSDLSSVPDEHYDIIYSDQVLEHLPHPAAMMSEFSRMLKPGGFIVTKVPSDKGMSKKLNPATFKPAHDAVHPLEHINLFRRSTFDFMAQENNLIQVKVPYVEGLSRPVEFLRERKRGIQNKAHQSTAIFHKTRN</sequence>
<evidence type="ECO:0000256" key="1">
    <source>
        <dbReference type="ARBA" id="ARBA00022679"/>
    </source>
</evidence>
<name>A0A7X4GJ71_9SPHN</name>
<organism evidence="2 3">
    <name type="scientific">Novosphingobium silvae</name>
    <dbReference type="NCBI Taxonomy" id="2692619"/>
    <lineage>
        <taxon>Bacteria</taxon>
        <taxon>Pseudomonadati</taxon>
        <taxon>Pseudomonadota</taxon>
        <taxon>Alphaproteobacteria</taxon>
        <taxon>Sphingomonadales</taxon>
        <taxon>Sphingomonadaceae</taxon>
        <taxon>Novosphingobium</taxon>
    </lineage>
</organism>
<evidence type="ECO:0000313" key="2">
    <source>
        <dbReference type="EMBL" id="MYL99558.1"/>
    </source>
</evidence>
<dbReference type="RefSeq" id="WP_160987003.1">
    <property type="nucleotide sequence ID" value="NZ_WVTD01000017.1"/>
</dbReference>
<proteinExistence type="predicted"/>
<dbReference type="GO" id="GO:0032259">
    <property type="term" value="P:methylation"/>
    <property type="evidence" value="ECO:0007669"/>
    <property type="project" value="UniProtKB-KW"/>
</dbReference>
<comment type="caution">
    <text evidence="2">The sequence shown here is derived from an EMBL/GenBank/DDBJ whole genome shotgun (WGS) entry which is preliminary data.</text>
</comment>
<dbReference type="SUPFAM" id="SSF53335">
    <property type="entry name" value="S-adenosyl-L-methionine-dependent methyltransferases"/>
    <property type="match status" value="1"/>
</dbReference>
<keyword evidence="2" id="KW-0489">Methyltransferase</keyword>
<accession>A0A7X4GJ71</accession>
<keyword evidence="3" id="KW-1185">Reference proteome</keyword>
<evidence type="ECO:0000313" key="3">
    <source>
        <dbReference type="Proteomes" id="UP000465810"/>
    </source>
</evidence>
<dbReference type="Proteomes" id="UP000465810">
    <property type="component" value="Unassembled WGS sequence"/>
</dbReference>
<dbReference type="Pfam" id="PF13489">
    <property type="entry name" value="Methyltransf_23"/>
    <property type="match status" value="1"/>
</dbReference>
<dbReference type="PANTHER" id="PTHR43861">
    <property type="entry name" value="TRANS-ACONITATE 2-METHYLTRANSFERASE-RELATED"/>
    <property type="match status" value="1"/>
</dbReference>
<dbReference type="EMBL" id="WVTD01000017">
    <property type="protein sequence ID" value="MYL99558.1"/>
    <property type="molecule type" value="Genomic_DNA"/>
</dbReference>
<keyword evidence="1 2" id="KW-0808">Transferase</keyword>
<dbReference type="GO" id="GO:0008168">
    <property type="term" value="F:methyltransferase activity"/>
    <property type="evidence" value="ECO:0007669"/>
    <property type="project" value="UniProtKB-KW"/>
</dbReference>
<dbReference type="InterPro" id="IPR029063">
    <property type="entry name" value="SAM-dependent_MTases_sf"/>
</dbReference>
<protein>
    <submittedName>
        <fullName evidence="2">Methyltransferase domain-containing protein</fullName>
    </submittedName>
</protein>
<dbReference type="Gene3D" id="3.40.50.150">
    <property type="entry name" value="Vaccinia Virus protein VP39"/>
    <property type="match status" value="1"/>
</dbReference>
<gene>
    <name evidence="2" type="ORF">GR702_17480</name>
</gene>